<reference evidence="2" key="2">
    <citation type="submission" date="2022-01" db="EMBL/GenBank/DDBJ databases">
        <authorList>
            <person name="Yamashiro T."/>
            <person name="Shiraishi A."/>
            <person name="Satake H."/>
            <person name="Nakayama K."/>
        </authorList>
    </citation>
    <scope>NUCLEOTIDE SEQUENCE</scope>
</reference>
<evidence type="ECO:0000313" key="2">
    <source>
        <dbReference type="EMBL" id="GJS95687.1"/>
    </source>
</evidence>
<evidence type="ECO:0000313" key="3">
    <source>
        <dbReference type="Proteomes" id="UP001151760"/>
    </source>
</evidence>
<keyword evidence="3" id="KW-1185">Reference proteome</keyword>
<gene>
    <name evidence="2" type="ORF">Tco_0802655</name>
</gene>
<comment type="caution">
    <text evidence="2">The sequence shown here is derived from an EMBL/GenBank/DDBJ whole genome shotgun (WGS) entry which is preliminary data.</text>
</comment>
<feature type="non-terminal residue" evidence="2">
    <location>
        <position position="1"/>
    </location>
</feature>
<dbReference type="EMBL" id="BQNB010011829">
    <property type="protein sequence ID" value="GJS95687.1"/>
    <property type="molecule type" value="Genomic_DNA"/>
</dbReference>
<name>A0ABQ5A0B9_9ASTR</name>
<organism evidence="2 3">
    <name type="scientific">Tanacetum coccineum</name>
    <dbReference type="NCBI Taxonomy" id="301880"/>
    <lineage>
        <taxon>Eukaryota</taxon>
        <taxon>Viridiplantae</taxon>
        <taxon>Streptophyta</taxon>
        <taxon>Embryophyta</taxon>
        <taxon>Tracheophyta</taxon>
        <taxon>Spermatophyta</taxon>
        <taxon>Magnoliopsida</taxon>
        <taxon>eudicotyledons</taxon>
        <taxon>Gunneridae</taxon>
        <taxon>Pentapetalae</taxon>
        <taxon>asterids</taxon>
        <taxon>campanulids</taxon>
        <taxon>Asterales</taxon>
        <taxon>Asteraceae</taxon>
        <taxon>Asteroideae</taxon>
        <taxon>Anthemideae</taxon>
        <taxon>Anthemidinae</taxon>
        <taxon>Tanacetum</taxon>
    </lineage>
</organism>
<reference evidence="2" key="1">
    <citation type="journal article" date="2022" name="Int. J. Mol. Sci.">
        <title>Draft Genome of Tanacetum Coccineum: Genomic Comparison of Closely Related Tanacetum-Family Plants.</title>
        <authorList>
            <person name="Yamashiro T."/>
            <person name="Shiraishi A."/>
            <person name="Nakayama K."/>
            <person name="Satake H."/>
        </authorList>
    </citation>
    <scope>NUCLEOTIDE SEQUENCE</scope>
</reference>
<protein>
    <submittedName>
        <fullName evidence="2">Uncharacterized protein</fullName>
    </submittedName>
</protein>
<proteinExistence type="predicted"/>
<sequence>YTDADIVDFETRLTRIYRREVHKVQVFDFEGLPDLMAEWLRVRMLMEHRDAKGQMLDLDTTKALQFQLCRVRRRIRWREFILALGLHTAEEIQTAGFILYWVKSASQIPDKGGLSAYWIGISSAGDFLGTPPSYTLIRDPMPRLCHRLIACSIAGRSQAPEKETMTDLFNLRGMNVDSVNVPYLLVRYLRLFASGRKQEDMISGELDDTWVWVAPSLERQPDVAAGSPEDAKDAPIADEGALVVPAPVQAPQSPPLTAGLARTMA</sequence>
<dbReference type="Proteomes" id="UP001151760">
    <property type="component" value="Unassembled WGS sequence"/>
</dbReference>
<feature type="region of interest" description="Disordered" evidence="1">
    <location>
        <begin position="245"/>
        <end position="265"/>
    </location>
</feature>
<evidence type="ECO:0000256" key="1">
    <source>
        <dbReference type="SAM" id="MobiDB-lite"/>
    </source>
</evidence>
<accession>A0ABQ5A0B9</accession>